<evidence type="ECO:0000256" key="1">
    <source>
        <dbReference type="ARBA" id="ARBA00005937"/>
    </source>
</evidence>
<comment type="similarity">
    <text evidence="1 4">Belongs to the CRISPR-associated protein Cas6/Cse3/CasE family.</text>
</comment>
<dbReference type="InterPro" id="IPR010156">
    <property type="entry name" value="CRISPR-assoc_prot_Cas6"/>
</dbReference>
<comment type="function">
    <text evidence="4">CRISPR (clustered regularly interspaced short palindromic repeat), is an adaptive immune system that provides protection against mobile genetic elements (viruses, transposable elements and conjugative plasmids). CRISPR clusters contain sequences complementary to antecedent mobile elements and target invading nucleic acids. CRISPR clusters are transcribed and processed into CRISPR RNA (crRNA).</text>
</comment>
<evidence type="ECO:0000259" key="7">
    <source>
        <dbReference type="Pfam" id="PF01881"/>
    </source>
</evidence>
<dbReference type="GO" id="GO:0016788">
    <property type="term" value="F:hydrolase activity, acting on ester bonds"/>
    <property type="evidence" value="ECO:0007669"/>
    <property type="project" value="InterPro"/>
</dbReference>
<dbReference type="PANTHER" id="PTHR36984">
    <property type="entry name" value="CRISPR-ASSOCIATED ENDORIBONUCLEASE CAS6 1"/>
    <property type="match status" value="1"/>
</dbReference>
<evidence type="ECO:0000256" key="5">
    <source>
        <dbReference type="PIRSR" id="PIRSR005054-1"/>
    </source>
</evidence>
<sequence>MHILLSINSNEANVLKLPRANLHLFQSMVYRLLPAEWGDFLHDQGYVVDGHPLKLFAIGWPSSKTAPKIGADSIEFALPISIVVSTPVAETLDGVACGALASREIRIGNNLVYCEEIKAAEMSADGEEMTVKTLSPITCYIASQREDGRKYTVYLTPYQKEFSESVHNNLIKKFRALYPGAEIPEGRVEITPLGEVREQVSMYDRGKTFPIKGWSGTFKVTGPNGLLSVALECGLGAKNSSCFGCIVRADVEF</sequence>
<dbReference type="OrthoDB" id="9797488at2"/>
<feature type="active site" description="Proton acceptor" evidence="6">
    <location>
        <position position="30"/>
    </location>
</feature>
<dbReference type="PIRSF" id="PIRSF005054">
    <property type="entry name" value="PF1131"/>
    <property type="match status" value="1"/>
</dbReference>
<dbReference type="Proteomes" id="UP000027665">
    <property type="component" value="Unassembled WGS sequence"/>
</dbReference>
<evidence type="ECO:0000256" key="2">
    <source>
        <dbReference type="ARBA" id="ARBA00022884"/>
    </source>
</evidence>
<keyword evidence="2" id="KW-0694">RNA-binding</keyword>
<dbReference type="AlphaFoldDB" id="A0A073J3W3"/>
<evidence type="ECO:0000256" key="4">
    <source>
        <dbReference type="PIRNR" id="PIRNR005054"/>
    </source>
</evidence>
<keyword evidence="9" id="KW-1185">Reference proteome</keyword>
<dbReference type="InterPro" id="IPR045747">
    <property type="entry name" value="CRISPR-assoc_prot_Cas6_N_sf"/>
</dbReference>
<dbReference type="Gene3D" id="3.30.70.1890">
    <property type="match status" value="1"/>
</dbReference>
<dbReference type="eggNOG" id="COG1583">
    <property type="taxonomic scope" value="Bacteria"/>
</dbReference>
<protein>
    <recommendedName>
        <fullName evidence="4">CRISPR-associated endoribonuclease</fullName>
    </recommendedName>
</protein>
<dbReference type="NCBIfam" id="TIGR01877">
    <property type="entry name" value="cas_cas6"/>
    <property type="match status" value="1"/>
</dbReference>
<dbReference type="GO" id="GO:0051607">
    <property type="term" value="P:defense response to virus"/>
    <property type="evidence" value="ECO:0007669"/>
    <property type="project" value="UniProtKB-KW"/>
</dbReference>
<feature type="site" description="Transition state stabilizer" evidence="5">
    <location>
        <position position="54"/>
    </location>
</feature>
<accession>A0A073J3W3</accession>
<feature type="active site" description="Proton donor" evidence="6">
    <location>
        <position position="42"/>
    </location>
</feature>
<organism evidence="8 9">
    <name type="scientific">Synergistes jonesii</name>
    <dbReference type="NCBI Taxonomy" id="2754"/>
    <lineage>
        <taxon>Bacteria</taxon>
        <taxon>Thermotogati</taxon>
        <taxon>Synergistota</taxon>
        <taxon>Synergistia</taxon>
        <taxon>Synergistales</taxon>
        <taxon>Synergistaceae</taxon>
        <taxon>Synergistes</taxon>
    </lineage>
</organism>
<keyword evidence="3" id="KW-0051">Antiviral defense</keyword>
<evidence type="ECO:0000313" key="8">
    <source>
        <dbReference type="EMBL" id="KEJ92412.1"/>
    </source>
</evidence>
<dbReference type="RefSeq" id="WP_037975872.1">
    <property type="nucleotide sequence ID" value="NZ_JMKI01000030.1"/>
</dbReference>
<evidence type="ECO:0000256" key="3">
    <source>
        <dbReference type="ARBA" id="ARBA00023118"/>
    </source>
</evidence>
<dbReference type="GO" id="GO:0003723">
    <property type="term" value="F:RNA binding"/>
    <property type="evidence" value="ECO:0007669"/>
    <property type="project" value="UniProtKB-KW"/>
</dbReference>
<dbReference type="CDD" id="cd21140">
    <property type="entry name" value="Cas6_I-like"/>
    <property type="match status" value="1"/>
</dbReference>
<dbReference type="EMBL" id="JMKI01000030">
    <property type="protein sequence ID" value="KEJ92412.1"/>
    <property type="molecule type" value="Genomic_DNA"/>
</dbReference>
<dbReference type="PANTHER" id="PTHR36984:SF1">
    <property type="entry name" value="CRISPR-ASSOCIATED ENDORIBONUCLEASE CAS6 1"/>
    <property type="match status" value="1"/>
</dbReference>
<dbReference type="GeneID" id="90983493"/>
<dbReference type="STRING" id="2754.EH55_04100"/>
<proteinExistence type="inferred from homology"/>
<dbReference type="Gene3D" id="3.30.70.1900">
    <property type="match status" value="1"/>
</dbReference>
<evidence type="ECO:0000256" key="6">
    <source>
        <dbReference type="PIRSR" id="PIRSR005054-50"/>
    </source>
</evidence>
<reference evidence="8 9" key="1">
    <citation type="submission" date="2014-04" db="EMBL/GenBank/DDBJ databases">
        <title>Draft Genome Sequence of Synergistes jonesii.</title>
        <authorList>
            <person name="Coil D.A."/>
            <person name="Eisen J.A."/>
            <person name="Holland-Moritz H.E."/>
        </authorList>
    </citation>
    <scope>NUCLEOTIDE SEQUENCE [LARGE SCALE GENOMIC DNA]</scope>
    <source>
        <strain evidence="8 9">78-1</strain>
    </source>
</reference>
<feature type="domain" description="CRISPR associated protein Cas6 C-terminal" evidence="7">
    <location>
        <begin position="126"/>
        <end position="246"/>
    </location>
</feature>
<name>A0A073J3W3_9BACT</name>
<evidence type="ECO:0000313" key="9">
    <source>
        <dbReference type="Proteomes" id="UP000027665"/>
    </source>
</evidence>
<comment type="caution">
    <text evidence="8">The sequence shown here is derived from an EMBL/GenBank/DDBJ whole genome shotgun (WGS) entry which is preliminary data.</text>
</comment>
<gene>
    <name evidence="8" type="ORF">EH55_04100</name>
</gene>
<dbReference type="InterPro" id="IPR049435">
    <property type="entry name" value="Cas_Cas6_C"/>
</dbReference>
<dbReference type="Pfam" id="PF01881">
    <property type="entry name" value="Cas_Cas6_C"/>
    <property type="match status" value="1"/>
</dbReference>